<proteinExistence type="predicted"/>
<dbReference type="PANTHER" id="PTHR12460">
    <property type="entry name" value="CYCLIN-DEPENDENT KINASE INHIBITOR-RELATED PROTEIN"/>
    <property type="match status" value="1"/>
</dbReference>
<gene>
    <name evidence="5" type="primary">RPRD1B_0</name>
    <name evidence="5" type="ORF">CK203_066925</name>
</gene>
<dbReference type="InterPro" id="IPR006569">
    <property type="entry name" value="CID_dom"/>
</dbReference>
<dbReference type="GO" id="GO:0005634">
    <property type="term" value="C:nucleus"/>
    <property type="evidence" value="ECO:0007669"/>
    <property type="project" value="UniProtKB-ARBA"/>
</dbReference>
<dbReference type="SMART" id="SM00582">
    <property type="entry name" value="RPR"/>
    <property type="match status" value="1"/>
</dbReference>
<evidence type="ECO:0000256" key="2">
    <source>
        <dbReference type="SAM" id="Coils"/>
    </source>
</evidence>
<comment type="caution">
    <text evidence="5">The sequence shown here is derived from an EMBL/GenBank/DDBJ whole genome shotgun (WGS) entry which is preliminary data.</text>
</comment>
<feature type="coiled-coil region" evidence="2">
    <location>
        <begin position="208"/>
        <end position="260"/>
    </location>
</feature>
<dbReference type="InterPro" id="IPR008942">
    <property type="entry name" value="ENTH_VHS"/>
</dbReference>
<dbReference type="GO" id="GO:0006397">
    <property type="term" value="P:mRNA processing"/>
    <property type="evidence" value="ECO:0007669"/>
    <property type="project" value="UniProtKB-KW"/>
</dbReference>
<dbReference type="Gene3D" id="1.25.40.90">
    <property type="match status" value="1"/>
</dbReference>
<dbReference type="EMBL" id="QGNW01001119">
    <property type="protein sequence ID" value="RVW55110.1"/>
    <property type="molecule type" value="Genomic_DNA"/>
</dbReference>
<dbReference type="Pfam" id="PF04818">
    <property type="entry name" value="CID"/>
    <property type="match status" value="1"/>
</dbReference>
<dbReference type="PANTHER" id="PTHR12460:SF27">
    <property type="entry name" value="ENTH_VHS FAMILY PROTEIN"/>
    <property type="match status" value="1"/>
</dbReference>
<evidence type="ECO:0000256" key="1">
    <source>
        <dbReference type="ARBA" id="ARBA00022664"/>
    </source>
</evidence>
<name>A0A438F507_VITVI</name>
<evidence type="ECO:0000259" key="4">
    <source>
        <dbReference type="PROSITE" id="PS51391"/>
    </source>
</evidence>
<feature type="domain" description="CID" evidence="4">
    <location>
        <begin position="1"/>
        <end position="124"/>
    </location>
</feature>
<feature type="region of interest" description="Disordered" evidence="3">
    <location>
        <begin position="434"/>
        <end position="454"/>
    </location>
</feature>
<accession>A0A438F507</accession>
<dbReference type="CDD" id="cd16981">
    <property type="entry name" value="CID_RPRD_like"/>
    <property type="match status" value="1"/>
</dbReference>
<keyword evidence="1" id="KW-0507">mRNA processing</keyword>
<dbReference type="PROSITE" id="PS51391">
    <property type="entry name" value="CID"/>
    <property type="match status" value="1"/>
</dbReference>
<protein>
    <submittedName>
        <fullName evidence="5">Regulation of nuclear pre-mRNA domain-containing protein 1B</fullName>
    </submittedName>
</protein>
<reference evidence="5 6" key="1">
    <citation type="journal article" date="2018" name="PLoS Genet.">
        <title>Population sequencing reveals clonal diversity and ancestral inbreeding in the grapevine cultivar Chardonnay.</title>
        <authorList>
            <person name="Roach M.J."/>
            <person name="Johnson D.L."/>
            <person name="Bohlmann J."/>
            <person name="van Vuuren H.J."/>
            <person name="Jones S.J."/>
            <person name="Pretorius I.S."/>
            <person name="Schmidt S.A."/>
            <person name="Borneman A.R."/>
        </authorList>
    </citation>
    <scope>NUCLEOTIDE SEQUENCE [LARGE SCALE GENOMIC DNA]</scope>
    <source>
        <strain evidence="6">cv. Chardonnay</strain>
        <tissue evidence="5">Leaf</tissue>
    </source>
</reference>
<organism evidence="5 6">
    <name type="scientific">Vitis vinifera</name>
    <name type="common">Grape</name>
    <dbReference type="NCBI Taxonomy" id="29760"/>
    <lineage>
        <taxon>Eukaryota</taxon>
        <taxon>Viridiplantae</taxon>
        <taxon>Streptophyta</taxon>
        <taxon>Embryophyta</taxon>
        <taxon>Tracheophyta</taxon>
        <taxon>Spermatophyta</taxon>
        <taxon>Magnoliopsida</taxon>
        <taxon>eudicotyledons</taxon>
        <taxon>Gunneridae</taxon>
        <taxon>Pentapetalae</taxon>
        <taxon>rosids</taxon>
        <taxon>Vitales</taxon>
        <taxon>Vitaceae</taxon>
        <taxon>Viteae</taxon>
        <taxon>Vitis</taxon>
    </lineage>
</organism>
<evidence type="ECO:0000313" key="5">
    <source>
        <dbReference type="EMBL" id="RVW55110.1"/>
    </source>
</evidence>
<evidence type="ECO:0000256" key="3">
    <source>
        <dbReference type="SAM" id="MobiDB-lite"/>
    </source>
</evidence>
<evidence type="ECO:0000313" key="6">
    <source>
        <dbReference type="Proteomes" id="UP000288805"/>
    </source>
</evidence>
<sequence>MDGSCKIFCYLNFYLALSHWCIFHRSKAELVVATWDKQFHSSEMAQKVPLLYLANDILQNSKRKGNEFVSEFWKVLPAALKAVVEKGDDHGKNVVSRLVHIWEERRVFGSRAQSLNDVMLGEELPPPLEFSKKRSRSVKIVRRDMRSIRTKLSIGGSAEKIVSAFHVVLSDQSTEDAEMNKCKSAVHHVRKMERDVDTACLNAKDPKRKTLAKELEDEEDVLKQCIEKLKLVEANREALVSQLKEALHEQESELENIRTQMQLSICALDLIIEFILLIRLVCRKKEEIPKLLKAGKTVALGLTFSHRTQQLIFIPRENILYYYNYQSEKQLISQQYINLLCFINFQVAHAQAEEASNMRKRLNDENFTVAKPSHATSPLEANAKVGQASKRTAADIAAEVADKLTASSSSQLIMTSVLSTFAAEEAKNAGLTKTSTVSNSFTPMPSNSKPENSMPVSDPNVFMSTQTLTAPPNQPYQSVIIAPPTMQSQTPTSQTQYHMLPNPPSQQYLQPSGGIMNPYGYGSIPPLPPGPPPPPSTLHMVNPMAPLPQQQSIPLVQQPALLTRHQPMPLTQQPPAPPSFRPLQLPGMVYYGLPHHSQ</sequence>
<dbReference type="Proteomes" id="UP000288805">
    <property type="component" value="Unassembled WGS sequence"/>
</dbReference>
<dbReference type="SUPFAM" id="SSF48464">
    <property type="entry name" value="ENTH/VHS domain"/>
    <property type="match status" value="1"/>
</dbReference>
<keyword evidence="2" id="KW-0175">Coiled coil</keyword>
<dbReference type="AlphaFoldDB" id="A0A438F507"/>